<organism evidence="7 8">
    <name type="scientific">Coemansia brasiliensis</name>
    <dbReference type="NCBI Taxonomy" id="2650707"/>
    <lineage>
        <taxon>Eukaryota</taxon>
        <taxon>Fungi</taxon>
        <taxon>Fungi incertae sedis</taxon>
        <taxon>Zoopagomycota</taxon>
        <taxon>Kickxellomycotina</taxon>
        <taxon>Kickxellomycetes</taxon>
        <taxon>Kickxellales</taxon>
        <taxon>Kickxellaceae</taxon>
        <taxon>Coemansia</taxon>
    </lineage>
</organism>
<evidence type="ECO:0000259" key="6">
    <source>
        <dbReference type="Pfam" id="PF03914"/>
    </source>
</evidence>
<dbReference type="GO" id="GO:0032040">
    <property type="term" value="C:small-subunit processome"/>
    <property type="evidence" value="ECO:0007669"/>
    <property type="project" value="TreeGrafter"/>
</dbReference>
<sequence>MASGIGHKGTNRCFPFWEDFQQCYFSSNEKTRADCMPVRDDYLECLHHFKEIARVRAIQTVERNNYAKSKANGTDHKIISLAPSKSDSQNGNDSVEVTEESSLNESVHKLEASVLSSHQNLNNIVEIYKIASSNDAEAAFTAANSLGRIYTALWTKGLLKRAKSQQQGEDSSAAAKVGDWIRDNYKQYTDLLKNMLGHSNGPIQITALRLLLQMMDKEGQSMCKSAGNYVFPNDSFLEAIEAILNSSESSEHLLRTLAESYLNAYDDLRLYFYRNLVKLASPDYDPFKNRSKRGPRNNSVQHSEAFVQNAFAVMNQIRTMPKTSKETMSLWISLPKNSGDSEPSVLSPAAHTRAFSEAWLALMRLPLNPEIYKQILLMMHKRIIPHMSDPKLLMDFLSNSYETGGSVSLLALNGLFTLITEHNLNYPQFYEKLYALFDRNLFHVKYRARFFRLLEVFLGSSHLPAYLVAAFIKRMARLALFAPPAGIVTAIPMIYNLLKSHPSCMVLIHRMPEYNSETGEEKVNKDCDPFISDEPDLSKCQALQSSLWELETLQHHYYPNIATLAKIFNEPFHKPQFMLEDFLDHTYTTFFESDTSRKPKKAPALATQPPSALIRSGDALSDFMSF</sequence>
<evidence type="ECO:0000256" key="1">
    <source>
        <dbReference type="ARBA" id="ARBA00004232"/>
    </source>
</evidence>
<protein>
    <submittedName>
        <fullName evidence="7">Maturation and nuclear export of 40S ribosomal subunits interacting protein</fullName>
    </submittedName>
</protein>
<reference evidence="7" key="1">
    <citation type="submission" date="2022-07" db="EMBL/GenBank/DDBJ databases">
        <title>Phylogenomic reconstructions and comparative analyses of Kickxellomycotina fungi.</title>
        <authorList>
            <person name="Reynolds N.K."/>
            <person name="Stajich J.E."/>
            <person name="Barry K."/>
            <person name="Grigoriev I.V."/>
            <person name="Crous P."/>
            <person name="Smith M.E."/>
        </authorList>
    </citation>
    <scope>NUCLEOTIDE SEQUENCE</scope>
    <source>
        <strain evidence="7">NRRL 1566</strain>
    </source>
</reference>
<dbReference type="SUPFAM" id="SSF48371">
    <property type="entry name" value="ARM repeat"/>
    <property type="match status" value="1"/>
</dbReference>
<accession>A0A9W8M2J0</accession>
<dbReference type="GO" id="GO:0031965">
    <property type="term" value="C:nuclear membrane"/>
    <property type="evidence" value="ECO:0007669"/>
    <property type="project" value="UniProtKB-SubCell"/>
</dbReference>
<dbReference type="CDD" id="cd24141">
    <property type="entry name" value="NDUFS5-like"/>
    <property type="match status" value="1"/>
</dbReference>
<keyword evidence="4" id="KW-1133">Transmembrane helix</keyword>
<dbReference type="PROSITE" id="PS51808">
    <property type="entry name" value="CHCH"/>
    <property type="match status" value="1"/>
</dbReference>
<dbReference type="PANTHER" id="PTHR12455:SF0">
    <property type="entry name" value="NUCLEOLAR COMPLEX PROTEIN 4 HOMOLOG"/>
    <property type="match status" value="1"/>
</dbReference>
<evidence type="ECO:0000313" key="8">
    <source>
        <dbReference type="Proteomes" id="UP001139887"/>
    </source>
</evidence>
<dbReference type="Proteomes" id="UP001139887">
    <property type="component" value="Unassembled WGS sequence"/>
</dbReference>
<dbReference type="AlphaFoldDB" id="A0A9W8M2J0"/>
<evidence type="ECO:0000256" key="3">
    <source>
        <dbReference type="ARBA" id="ARBA00022692"/>
    </source>
</evidence>
<comment type="similarity">
    <text evidence="2">Belongs to the CBF/MAK21 family.</text>
</comment>
<name>A0A9W8M2J0_9FUNG</name>
<feature type="domain" description="CCAAT-binding factor" evidence="6">
    <location>
        <begin position="408"/>
        <end position="565"/>
    </location>
</feature>
<evidence type="ECO:0000256" key="2">
    <source>
        <dbReference type="ARBA" id="ARBA00007797"/>
    </source>
</evidence>
<proteinExistence type="inferred from homology"/>
<dbReference type="EMBL" id="JANBUW010000009">
    <property type="protein sequence ID" value="KAJ2851738.1"/>
    <property type="molecule type" value="Genomic_DNA"/>
</dbReference>
<keyword evidence="4" id="KW-0472">Membrane</keyword>
<evidence type="ECO:0000256" key="5">
    <source>
        <dbReference type="SAM" id="MobiDB-lite"/>
    </source>
</evidence>
<dbReference type="Pfam" id="PF03914">
    <property type="entry name" value="CBF"/>
    <property type="match status" value="1"/>
</dbReference>
<evidence type="ECO:0000313" key="7">
    <source>
        <dbReference type="EMBL" id="KAJ2851738.1"/>
    </source>
</evidence>
<gene>
    <name evidence="7" type="primary">NOC4</name>
    <name evidence="7" type="ORF">IWW36_000883</name>
</gene>
<dbReference type="GO" id="GO:0030692">
    <property type="term" value="C:Noc4p-Nop14p complex"/>
    <property type="evidence" value="ECO:0007669"/>
    <property type="project" value="TreeGrafter"/>
</dbReference>
<dbReference type="InterPro" id="IPR005612">
    <property type="entry name" value="CCAAT-binding_factor"/>
</dbReference>
<dbReference type="InterPro" id="IPR016024">
    <property type="entry name" value="ARM-type_fold"/>
</dbReference>
<keyword evidence="8" id="KW-1185">Reference proteome</keyword>
<dbReference type="InterPro" id="IPR027193">
    <property type="entry name" value="Noc4"/>
</dbReference>
<comment type="subcellular location">
    <subcellularLocation>
        <location evidence="1">Nucleus membrane</location>
        <topology evidence="1">Multi-pass membrane protein</topology>
    </subcellularLocation>
</comment>
<feature type="region of interest" description="Disordered" evidence="5">
    <location>
        <begin position="77"/>
        <end position="101"/>
    </location>
</feature>
<dbReference type="GO" id="GO:0042254">
    <property type="term" value="P:ribosome biogenesis"/>
    <property type="evidence" value="ECO:0007669"/>
    <property type="project" value="InterPro"/>
</dbReference>
<comment type="caution">
    <text evidence="7">The sequence shown here is derived from an EMBL/GenBank/DDBJ whole genome shotgun (WGS) entry which is preliminary data.</text>
</comment>
<feature type="compositionally biased region" description="Polar residues" evidence="5">
    <location>
        <begin position="83"/>
        <end position="101"/>
    </location>
</feature>
<keyword evidence="3" id="KW-0812">Transmembrane</keyword>
<evidence type="ECO:0000256" key="4">
    <source>
        <dbReference type="ARBA" id="ARBA00022989"/>
    </source>
</evidence>
<dbReference type="OrthoDB" id="10263185at2759"/>
<dbReference type="PANTHER" id="PTHR12455">
    <property type="entry name" value="NUCLEOLAR COMPLEX PROTEIN 4"/>
    <property type="match status" value="1"/>
</dbReference>